<accession>A0A8J6NL00</accession>
<protein>
    <submittedName>
        <fullName evidence="7">Polyprenyl synthetase family protein</fullName>
    </submittedName>
</protein>
<evidence type="ECO:0000256" key="2">
    <source>
        <dbReference type="ARBA" id="ARBA00006706"/>
    </source>
</evidence>
<sequence length="321" mass="35219">MNKIIFETSVQATIKKVEARMRAQANGSHPDLHSAVENLLDAGGKRIRPMLTVLTGNMLNADQDRLITLAAAIEMLHTATLVHDDLIDGSLMRRGNSTLNARWTPAATVLTGDFVFARAAKLAAETKSLLLMDIFAETLAIIVNGELTQMFESRGLANRKNYYERIYAKTGSLFELSTRGAAIISEVDAQTVENIQTFGREIGTAFQIMDDILDFTGEQSTIGKPVGSDLLQGLITLPALFYIETHPKDENVKVLLSGEFRNEESMTALVESIRNSDAIQLALDEAREYTSRALNALNGQPKGAERQALEDLANYVTSRDA</sequence>
<dbReference type="PROSITE" id="PS00723">
    <property type="entry name" value="POLYPRENYL_SYNTHASE_1"/>
    <property type="match status" value="1"/>
</dbReference>
<evidence type="ECO:0000256" key="6">
    <source>
        <dbReference type="RuleBase" id="RU004466"/>
    </source>
</evidence>
<evidence type="ECO:0000256" key="5">
    <source>
        <dbReference type="ARBA" id="ARBA00022842"/>
    </source>
</evidence>
<keyword evidence="5" id="KW-0460">Magnesium</keyword>
<dbReference type="EMBL" id="JACNJN010000218">
    <property type="protein sequence ID" value="MBC8336980.1"/>
    <property type="molecule type" value="Genomic_DNA"/>
</dbReference>
<dbReference type="GO" id="GO:0008299">
    <property type="term" value="P:isoprenoid biosynthetic process"/>
    <property type="evidence" value="ECO:0007669"/>
    <property type="project" value="InterPro"/>
</dbReference>
<dbReference type="Gene3D" id="1.10.600.10">
    <property type="entry name" value="Farnesyl Diphosphate Synthase"/>
    <property type="match status" value="1"/>
</dbReference>
<evidence type="ECO:0000256" key="4">
    <source>
        <dbReference type="ARBA" id="ARBA00022723"/>
    </source>
</evidence>
<reference evidence="7 8" key="1">
    <citation type="submission" date="2020-08" db="EMBL/GenBank/DDBJ databases">
        <title>Bridging the membrane lipid divide: bacteria of the FCB group superphylum have the potential to synthesize archaeal ether lipids.</title>
        <authorList>
            <person name="Villanueva L."/>
            <person name="Von Meijenfeldt F.A.B."/>
            <person name="Westbye A.B."/>
            <person name="Yadav S."/>
            <person name="Hopmans E.C."/>
            <person name="Dutilh B.E."/>
            <person name="Sinninghe Damste J.S."/>
        </authorList>
    </citation>
    <scope>NUCLEOTIDE SEQUENCE [LARGE SCALE GENOMIC DNA]</scope>
    <source>
        <strain evidence="7">NIOZ-UU36</strain>
    </source>
</reference>
<keyword evidence="3 6" id="KW-0808">Transferase</keyword>
<evidence type="ECO:0000313" key="7">
    <source>
        <dbReference type="EMBL" id="MBC8336980.1"/>
    </source>
</evidence>
<dbReference type="PROSITE" id="PS00444">
    <property type="entry name" value="POLYPRENYL_SYNTHASE_2"/>
    <property type="match status" value="1"/>
</dbReference>
<dbReference type="InterPro" id="IPR008949">
    <property type="entry name" value="Isoprenoid_synthase_dom_sf"/>
</dbReference>
<gene>
    <name evidence="7" type="ORF">H8E29_17125</name>
</gene>
<dbReference type="GO" id="GO:0004659">
    <property type="term" value="F:prenyltransferase activity"/>
    <property type="evidence" value="ECO:0007669"/>
    <property type="project" value="InterPro"/>
</dbReference>
<proteinExistence type="inferred from homology"/>
<evidence type="ECO:0000313" key="8">
    <source>
        <dbReference type="Proteomes" id="UP000614469"/>
    </source>
</evidence>
<dbReference type="InterPro" id="IPR033749">
    <property type="entry name" value="Polyprenyl_synt_CS"/>
</dbReference>
<comment type="similarity">
    <text evidence="2 6">Belongs to the FPP/GGPP synthase family.</text>
</comment>
<dbReference type="AlphaFoldDB" id="A0A8J6NL00"/>
<dbReference type="SFLD" id="SFLDS00005">
    <property type="entry name" value="Isoprenoid_Synthase_Type_I"/>
    <property type="match status" value="1"/>
</dbReference>
<comment type="caution">
    <text evidence="7">The sequence shown here is derived from an EMBL/GenBank/DDBJ whole genome shotgun (WGS) entry which is preliminary data.</text>
</comment>
<name>A0A8J6NL00_9CHLR</name>
<organism evidence="7 8">
    <name type="scientific">Candidatus Desulfolinea nitratireducens</name>
    <dbReference type="NCBI Taxonomy" id="2841698"/>
    <lineage>
        <taxon>Bacteria</taxon>
        <taxon>Bacillati</taxon>
        <taxon>Chloroflexota</taxon>
        <taxon>Anaerolineae</taxon>
        <taxon>Anaerolineales</taxon>
        <taxon>Anaerolineales incertae sedis</taxon>
        <taxon>Candidatus Desulfolinea</taxon>
    </lineage>
</organism>
<comment type="cofactor">
    <cofactor evidence="1">
        <name>Mg(2+)</name>
        <dbReference type="ChEBI" id="CHEBI:18420"/>
    </cofactor>
</comment>
<dbReference type="Proteomes" id="UP000614469">
    <property type="component" value="Unassembled WGS sequence"/>
</dbReference>
<evidence type="ECO:0000256" key="1">
    <source>
        <dbReference type="ARBA" id="ARBA00001946"/>
    </source>
</evidence>
<dbReference type="InterPro" id="IPR000092">
    <property type="entry name" value="Polyprenyl_synt"/>
</dbReference>
<keyword evidence="4" id="KW-0479">Metal-binding</keyword>
<dbReference type="CDD" id="cd00685">
    <property type="entry name" value="Trans_IPPS_HT"/>
    <property type="match status" value="1"/>
</dbReference>
<dbReference type="Pfam" id="PF00348">
    <property type="entry name" value="polyprenyl_synt"/>
    <property type="match status" value="1"/>
</dbReference>
<dbReference type="SUPFAM" id="SSF48576">
    <property type="entry name" value="Terpenoid synthases"/>
    <property type="match status" value="1"/>
</dbReference>
<dbReference type="PANTHER" id="PTHR12001:SF69">
    <property type="entry name" value="ALL TRANS-POLYPRENYL-DIPHOSPHATE SYNTHASE PDSS1"/>
    <property type="match status" value="1"/>
</dbReference>
<dbReference type="PANTHER" id="PTHR12001">
    <property type="entry name" value="GERANYLGERANYL PYROPHOSPHATE SYNTHASE"/>
    <property type="match status" value="1"/>
</dbReference>
<evidence type="ECO:0000256" key="3">
    <source>
        <dbReference type="ARBA" id="ARBA00022679"/>
    </source>
</evidence>
<dbReference type="GO" id="GO:0046872">
    <property type="term" value="F:metal ion binding"/>
    <property type="evidence" value="ECO:0007669"/>
    <property type="project" value="UniProtKB-KW"/>
</dbReference>